<reference evidence="1 2" key="1">
    <citation type="journal article" date="2022" name="Int. J. Syst. Evol. Microbiol.">
        <title>Neobacillus kokaensis sp. nov., isolated from soil.</title>
        <authorList>
            <person name="Yuki K."/>
            <person name="Matsubara H."/>
            <person name="Yamaguchi S."/>
        </authorList>
    </citation>
    <scope>NUCLEOTIDE SEQUENCE [LARGE SCALE GENOMIC DNA]</scope>
    <source>
        <strain evidence="1 2">LOB 377</strain>
    </source>
</reference>
<evidence type="ECO:0000313" key="2">
    <source>
        <dbReference type="Proteomes" id="UP000637074"/>
    </source>
</evidence>
<sequence length="99" mass="11477">MEDQLKNLQDQLKTEHKDIAKYTQHVMDAIDKLADEHRRITASNSLAGISPNGKQEHVFYESMNNIKSILILELQKTIEDFKHLGDKHYVKNYPDGVIE</sequence>
<organism evidence="1 2">
    <name type="scientific">Neobacillus kokaensis</name>
    <dbReference type="NCBI Taxonomy" id="2759023"/>
    <lineage>
        <taxon>Bacteria</taxon>
        <taxon>Bacillati</taxon>
        <taxon>Bacillota</taxon>
        <taxon>Bacilli</taxon>
        <taxon>Bacillales</taxon>
        <taxon>Bacillaceae</taxon>
        <taxon>Neobacillus</taxon>
    </lineage>
</organism>
<name>A0ABQ3N6V7_9BACI</name>
<dbReference type="Proteomes" id="UP000637074">
    <property type="component" value="Unassembled WGS sequence"/>
</dbReference>
<proteinExistence type="predicted"/>
<gene>
    <name evidence="1" type="ORF">AM1BK_42070</name>
</gene>
<accession>A0ABQ3N6V7</accession>
<keyword evidence="2" id="KW-1185">Reference proteome</keyword>
<evidence type="ECO:0000313" key="1">
    <source>
        <dbReference type="EMBL" id="GHI00665.1"/>
    </source>
</evidence>
<comment type="caution">
    <text evidence="1">The sequence shown here is derived from an EMBL/GenBank/DDBJ whole genome shotgun (WGS) entry which is preliminary data.</text>
</comment>
<dbReference type="RefSeq" id="WP_191276251.1">
    <property type="nucleotide sequence ID" value="NZ_BNDS01000026.1"/>
</dbReference>
<dbReference type="EMBL" id="BNDS01000026">
    <property type="protein sequence ID" value="GHI00665.1"/>
    <property type="molecule type" value="Genomic_DNA"/>
</dbReference>
<protein>
    <submittedName>
        <fullName evidence="1">Uncharacterized protein</fullName>
    </submittedName>
</protein>